<gene>
    <name evidence="3" type="ORF">D6D20_02557</name>
</gene>
<dbReference type="Proteomes" id="UP000310421">
    <property type="component" value="Unassembled WGS sequence"/>
</dbReference>
<evidence type="ECO:0000256" key="1">
    <source>
        <dbReference type="SAM" id="MobiDB-lite"/>
    </source>
</evidence>
<feature type="compositionally biased region" description="Basic and acidic residues" evidence="1">
    <location>
        <begin position="972"/>
        <end position="986"/>
    </location>
</feature>
<feature type="compositionally biased region" description="Low complexity" evidence="1">
    <location>
        <begin position="759"/>
        <end position="775"/>
    </location>
</feature>
<feature type="region of interest" description="Disordered" evidence="1">
    <location>
        <begin position="78"/>
        <end position="205"/>
    </location>
</feature>
<feature type="compositionally biased region" description="Basic and acidic residues" evidence="1">
    <location>
        <begin position="873"/>
        <end position="887"/>
    </location>
</feature>
<dbReference type="CDD" id="cd13170">
    <property type="entry name" value="RanBD_NUP50"/>
    <property type="match status" value="1"/>
</dbReference>
<dbReference type="InterPro" id="IPR011993">
    <property type="entry name" value="PH-like_dom_sf"/>
</dbReference>
<dbReference type="PANTHER" id="PTHR38697:SF1">
    <property type="entry name" value="NUCLEAR PORE COMPLEX PROTEIN SIMILAR TO S. CEREVISIAE NUP2 (EUROFUNG)"/>
    <property type="match status" value="1"/>
</dbReference>
<protein>
    <recommendedName>
        <fullName evidence="2">RanBD1 domain-containing protein</fullName>
    </recommendedName>
</protein>
<evidence type="ECO:0000313" key="3">
    <source>
        <dbReference type="EMBL" id="THW64871.1"/>
    </source>
</evidence>
<proteinExistence type="predicted"/>
<dbReference type="Pfam" id="PF00638">
    <property type="entry name" value="Ran_BP1"/>
    <property type="match status" value="1"/>
</dbReference>
<feature type="region of interest" description="Disordered" evidence="1">
    <location>
        <begin position="310"/>
        <end position="334"/>
    </location>
</feature>
<feature type="compositionally biased region" description="Low complexity" evidence="1">
    <location>
        <begin position="1096"/>
        <end position="1127"/>
    </location>
</feature>
<feature type="compositionally biased region" description="Low complexity" evidence="1">
    <location>
        <begin position="987"/>
        <end position="1007"/>
    </location>
</feature>
<feature type="compositionally biased region" description="Low complexity" evidence="1">
    <location>
        <begin position="570"/>
        <end position="584"/>
    </location>
</feature>
<dbReference type="Gene3D" id="2.30.29.30">
    <property type="entry name" value="Pleckstrin-homology domain (PH domain)/Phosphotyrosine-binding domain (PTB)"/>
    <property type="match status" value="1"/>
</dbReference>
<comment type="caution">
    <text evidence="3">The sequence shown here is derived from an EMBL/GenBank/DDBJ whole genome shotgun (WGS) entry which is preliminary data.</text>
</comment>
<reference evidence="3 4" key="1">
    <citation type="submission" date="2018-10" db="EMBL/GenBank/DDBJ databases">
        <title>Fifty Aureobasidium pullulans genomes reveal a recombining polyextremotolerant generalist.</title>
        <authorList>
            <person name="Gostincar C."/>
            <person name="Turk M."/>
            <person name="Zajc J."/>
            <person name="Gunde-Cimerman N."/>
        </authorList>
    </citation>
    <scope>NUCLEOTIDE SEQUENCE [LARGE SCALE GENOMIC DNA]</scope>
    <source>
        <strain evidence="3 4">EXF-10751</strain>
    </source>
</reference>
<feature type="compositionally biased region" description="Low complexity" evidence="1">
    <location>
        <begin position="917"/>
        <end position="929"/>
    </location>
</feature>
<dbReference type="SUPFAM" id="SSF50729">
    <property type="entry name" value="PH domain-like"/>
    <property type="match status" value="1"/>
</dbReference>
<accession>A0A4S8ZGA5</accession>
<feature type="compositionally biased region" description="Basic and acidic residues" evidence="1">
    <location>
        <begin position="849"/>
        <end position="862"/>
    </location>
</feature>
<dbReference type="SMART" id="SM00160">
    <property type="entry name" value="RanBD"/>
    <property type="match status" value="1"/>
</dbReference>
<feature type="compositionally biased region" description="Polar residues" evidence="1">
    <location>
        <begin position="122"/>
        <end position="154"/>
    </location>
</feature>
<feature type="compositionally biased region" description="Polar residues" evidence="1">
    <location>
        <begin position="618"/>
        <end position="627"/>
    </location>
</feature>
<dbReference type="InterPro" id="IPR053074">
    <property type="entry name" value="NPC_Nucleoporin"/>
</dbReference>
<feature type="compositionally biased region" description="Acidic residues" evidence="1">
    <location>
        <begin position="940"/>
        <end position="953"/>
    </location>
</feature>
<dbReference type="AlphaFoldDB" id="A0A4S8ZGA5"/>
<dbReference type="InterPro" id="IPR000156">
    <property type="entry name" value="Ran_bind_dom"/>
</dbReference>
<name>A0A4S8ZGA5_AURPU</name>
<feature type="compositionally biased region" description="Polar residues" evidence="1">
    <location>
        <begin position="1020"/>
        <end position="1030"/>
    </location>
</feature>
<evidence type="ECO:0000313" key="4">
    <source>
        <dbReference type="Proteomes" id="UP000310421"/>
    </source>
</evidence>
<feature type="compositionally biased region" description="Low complexity" evidence="1">
    <location>
        <begin position="502"/>
        <end position="535"/>
    </location>
</feature>
<feature type="compositionally biased region" description="Polar residues" evidence="1">
    <location>
        <begin position="776"/>
        <end position="798"/>
    </location>
</feature>
<feature type="compositionally biased region" description="Basic and acidic residues" evidence="1">
    <location>
        <begin position="693"/>
        <end position="710"/>
    </location>
</feature>
<feature type="compositionally biased region" description="Low complexity" evidence="1">
    <location>
        <begin position="667"/>
        <end position="681"/>
    </location>
</feature>
<dbReference type="PANTHER" id="PTHR38697">
    <property type="entry name" value="NUCLEAR PORE COMPLEX PROTEIN SIMILAR TO S. CEREVISIAE NUP2 (EUROFUNG)"/>
    <property type="match status" value="1"/>
</dbReference>
<feature type="region of interest" description="Disordered" evidence="1">
    <location>
        <begin position="412"/>
        <end position="449"/>
    </location>
</feature>
<sequence>MHKFFKISKGPVRARERGSWTSSEASPLSLFCQDGILAFTCRAFSHKKHHNIITPSTMSKRVADGQGGAERYGISMEEEARDSAMDPPRKATAAQLAKRSSSSPSKSTPGFANPFGSDPNPFGQSAPATTSFDFGQSTTQNNPFNSMSTSQSFPPNAPTNPPSFAPPQTSSFNFGATASTSAPSGTSFTFGSTPASPAPSAPASPAPSFNPFAAMSTPSFSSEQPISAAEIREIESAGPTLSHQGKLDQLANIVRHSEPKYKDADLGGLDLSALPAAVQRKMLDFVRAINGAKAPAPAFSFGGPAASPAPASPSAFSFGQSTTAAATPSSQPDVSSFGAFAASTTKKDEPPAKAPAPAFNFGGAAASPVPAASSSFTFGASTATPPSPAPTPAFNFGASTVASASPAPASAFNFGATTEKKDETAPKPATNAFNFGATTEKKDETALKPSTSAFNFGAAAAPAAPSSPKPAEKKLPSFAFGAPAASKPAEDVSYPSLDKVSSQESSPAPTSSFSFDQPAVPAASSPFKPAAAPVAPESPRPQNVDLGSSMFGSAPAQQKPVESAFKGFGASTSAPPQSTSSAPTFGFGSSTSAQAPSPSNALAKTSAPGVATPPASPMQPSELSSSLIKQLNESLRAHLASADSSQDWSAMMRFYLEQVADLRQENSAAPSTTAVASSSAPKQITAPLAPPSRGEKRVADDEVTKDDDHHKRSKTSFSTSTFSSSTTPTKPLSSTASLFDDILNSAEKPQTPQPSNVFSAASATKTPAAPATASPVKSNPFGNIVQKVSATPAPTASKSGFVPPAGAQALPSSNGMPAAPAFQIPKFGGFNGLSKTAPSFLGSFGQRAAEQEAKEREKRKEEDMDSDEDEEEWERKDAEKQAQKKAELLAASQPLKFNLDTSKKTNSSASAVFSFGSTPSTANTSASSNIFGNLSSSKPDDEDNDGDTDEDEDVHAALANASPAKPAAGKSLFDRVSFDAEKEKTSDAPSASFNFSSFGSSGPASDNTWKDTNPIKFGASTLTAGTTTPDGSPAKAPAPTFSFGGASQPAGKSSPFSGMFGAKPAETPKPSSSGSIFDAAKSSAPTTGFSFGGSTAGPPGLAPPSGSSVFASAATSRATTPGTTTTTDAEGSVAESEPSDTPNDTQKDLTALTAEELATSNLVHEARCKVTKFVKESEKQWVNQGLGPIRILASKETAKPRILVRADPSGKVVLNFNLLLNKDLYSIKSAKMVQLSVPAEDKKLETFMCTFKDGGKASEFLDKLHEAITKAQG</sequence>
<feature type="domain" description="RanBD1" evidence="2">
    <location>
        <begin position="1163"/>
        <end position="1273"/>
    </location>
</feature>
<feature type="compositionally biased region" description="Pro residues" evidence="1">
    <location>
        <begin position="155"/>
        <end position="165"/>
    </location>
</feature>
<feature type="compositionally biased region" description="Polar residues" evidence="1">
    <location>
        <begin position="320"/>
        <end position="334"/>
    </location>
</feature>
<feature type="compositionally biased region" description="Polar residues" evidence="1">
    <location>
        <begin position="587"/>
        <end position="603"/>
    </location>
</feature>
<feature type="compositionally biased region" description="Polar residues" evidence="1">
    <location>
        <begin position="747"/>
        <end position="758"/>
    </location>
</feature>
<feature type="compositionally biased region" description="Pro residues" evidence="1">
    <location>
        <begin position="196"/>
        <end position="205"/>
    </location>
</feature>
<feature type="region of interest" description="Disordered" evidence="1">
    <location>
        <begin position="665"/>
        <end position="1146"/>
    </location>
</feature>
<feature type="compositionally biased region" description="Low complexity" evidence="1">
    <location>
        <begin position="174"/>
        <end position="195"/>
    </location>
</feature>
<feature type="compositionally biased region" description="Low complexity" evidence="1">
    <location>
        <begin position="956"/>
        <end position="971"/>
    </location>
</feature>
<feature type="compositionally biased region" description="Low complexity" evidence="1">
    <location>
        <begin position="310"/>
        <end position="319"/>
    </location>
</feature>
<feature type="compositionally biased region" description="Acidic residues" evidence="1">
    <location>
        <begin position="863"/>
        <end position="872"/>
    </location>
</feature>
<dbReference type="EMBL" id="QZAN01000017">
    <property type="protein sequence ID" value="THW64871.1"/>
    <property type="molecule type" value="Genomic_DNA"/>
</dbReference>
<feature type="compositionally biased region" description="Low complexity" evidence="1">
    <location>
        <begin position="715"/>
        <end position="738"/>
    </location>
</feature>
<evidence type="ECO:0000259" key="2">
    <source>
        <dbReference type="PROSITE" id="PS50196"/>
    </source>
</evidence>
<dbReference type="PROSITE" id="PS50196">
    <property type="entry name" value="RANBD1"/>
    <property type="match status" value="1"/>
</dbReference>
<feature type="region of interest" description="Disordered" evidence="1">
    <location>
        <begin position="482"/>
        <end position="627"/>
    </location>
</feature>
<organism evidence="3 4">
    <name type="scientific">Aureobasidium pullulans</name>
    <name type="common">Black yeast</name>
    <name type="synonym">Pullularia pullulans</name>
    <dbReference type="NCBI Taxonomy" id="5580"/>
    <lineage>
        <taxon>Eukaryota</taxon>
        <taxon>Fungi</taxon>
        <taxon>Dikarya</taxon>
        <taxon>Ascomycota</taxon>
        <taxon>Pezizomycotina</taxon>
        <taxon>Dothideomycetes</taxon>
        <taxon>Dothideomycetidae</taxon>
        <taxon>Dothideales</taxon>
        <taxon>Saccotheciaceae</taxon>
        <taxon>Aureobasidium</taxon>
    </lineage>
</organism>